<feature type="domain" description="HTH cro/C1-type" evidence="1">
    <location>
        <begin position="34"/>
        <end position="87"/>
    </location>
</feature>
<dbReference type="InterPro" id="IPR010982">
    <property type="entry name" value="Lambda_DNA-bd_dom_sf"/>
</dbReference>
<dbReference type="CDD" id="cd00093">
    <property type="entry name" value="HTH_XRE"/>
    <property type="match status" value="1"/>
</dbReference>
<comment type="caution">
    <text evidence="2">The sequence shown here is derived from an EMBL/GenBank/DDBJ whole genome shotgun (WGS) entry which is preliminary data.</text>
</comment>
<reference evidence="2 3" key="1">
    <citation type="submission" date="2017-06" db="EMBL/GenBank/DDBJ databases">
        <title>Draft genome sequence of Fusobacterium nucleatum subsp. polymorphum KCOM 1274 (=ChDC F309).</title>
        <authorList>
            <person name="Kook J.-K."/>
            <person name="Park S.-N."/>
            <person name="Lim Y.K."/>
            <person name="Roh H."/>
        </authorList>
    </citation>
    <scope>NUCLEOTIDE SEQUENCE [LARGE SCALE GENOMIC DNA]</scope>
    <source>
        <strain evidence="3">KCOM 1274 (ChDC F309)</strain>
    </source>
</reference>
<proteinExistence type="predicted"/>
<evidence type="ECO:0000313" key="3">
    <source>
        <dbReference type="Proteomes" id="UP000224507"/>
    </source>
</evidence>
<dbReference type="EMBL" id="NIRO01000013">
    <property type="protein sequence ID" value="PHI11566.1"/>
    <property type="molecule type" value="Genomic_DNA"/>
</dbReference>
<protein>
    <submittedName>
        <fullName evidence="2">Transcriptional regulator</fullName>
    </submittedName>
</protein>
<dbReference type="PROSITE" id="PS50943">
    <property type="entry name" value="HTH_CROC1"/>
    <property type="match status" value="1"/>
</dbReference>
<dbReference type="Pfam" id="PF01381">
    <property type="entry name" value="HTH_3"/>
    <property type="match status" value="1"/>
</dbReference>
<accession>A0A2C6BYF9</accession>
<gene>
    <name evidence="2" type="ORF">CBG56_09490</name>
</gene>
<organism evidence="2 3">
    <name type="scientific">Fusobacterium nucleatum subsp. polymorphum</name>
    <name type="common">Fusobacterium polymorphum</name>
    <dbReference type="NCBI Taxonomy" id="76857"/>
    <lineage>
        <taxon>Bacteria</taxon>
        <taxon>Fusobacteriati</taxon>
        <taxon>Fusobacteriota</taxon>
        <taxon>Fusobacteriia</taxon>
        <taxon>Fusobacteriales</taxon>
        <taxon>Fusobacteriaceae</taxon>
        <taxon>Fusobacterium</taxon>
    </lineage>
</organism>
<evidence type="ECO:0000259" key="1">
    <source>
        <dbReference type="PROSITE" id="PS50943"/>
    </source>
</evidence>
<dbReference type="InterPro" id="IPR001387">
    <property type="entry name" value="Cro/C1-type_HTH"/>
</dbReference>
<dbReference type="AlphaFoldDB" id="A0A2C6BYF9"/>
<name>A0A2C6BYF9_FUSNP</name>
<dbReference type="SUPFAM" id="SSF47413">
    <property type="entry name" value="lambda repressor-like DNA-binding domains"/>
    <property type="match status" value="1"/>
</dbReference>
<dbReference type="SMART" id="SM00530">
    <property type="entry name" value="HTH_XRE"/>
    <property type="match status" value="1"/>
</dbReference>
<dbReference type="Proteomes" id="UP000224507">
    <property type="component" value="Unassembled WGS sequence"/>
</dbReference>
<evidence type="ECO:0000313" key="2">
    <source>
        <dbReference type="EMBL" id="PHI11566.1"/>
    </source>
</evidence>
<sequence>MTFLYILDNILYMKLNFLNIKTPKEIQLEIAKNVRKRRKELKLTQEEFSKKSGVSFGSIKRFENTGEISLFSLIKIAVILDCEDEFLNLFQKKQYNSIEEIINEQD</sequence>
<dbReference type="GO" id="GO:0003677">
    <property type="term" value="F:DNA binding"/>
    <property type="evidence" value="ECO:0007669"/>
    <property type="project" value="InterPro"/>
</dbReference>
<dbReference type="Gene3D" id="1.10.260.40">
    <property type="entry name" value="lambda repressor-like DNA-binding domains"/>
    <property type="match status" value="1"/>
</dbReference>